<dbReference type="PANTHER" id="PTHR43133">
    <property type="entry name" value="RNA POLYMERASE ECF-TYPE SIGMA FACTO"/>
    <property type="match status" value="1"/>
</dbReference>
<dbReference type="GO" id="GO:0016987">
    <property type="term" value="F:sigma factor activity"/>
    <property type="evidence" value="ECO:0007669"/>
    <property type="project" value="UniProtKB-KW"/>
</dbReference>
<sequence>MNANLVLFNRSLVQLWVLVMIEDIRKGDIKVFKEFFDGFYLTLCLFANKYLQDDDASLDIAQDAFIYFWNKKSDIYSIPSAKAYLFKYVKNRCLNYLRDKKISDRPYYEELESGTYFKDTIIVQETYELIYKAIRELTPKGRQVIELSLDGMKNKDIAAYLDVSINTIKTIKKRAYSALRIKLGQDIFPLFMMSFALSSRT</sequence>
<dbReference type="InterPro" id="IPR039425">
    <property type="entry name" value="RNA_pol_sigma-70-like"/>
</dbReference>
<dbReference type="InterPro" id="IPR013324">
    <property type="entry name" value="RNA_pol_sigma_r3/r4-like"/>
</dbReference>
<dbReference type="PRINTS" id="PR00038">
    <property type="entry name" value="HTHLUXR"/>
</dbReference>
<dbReference type="EMBL" id="UOEP01000237">
    <property type="protein sequence ID" value="VAW25118.1"/>
    <property type="molecule type" value="Genomic_DNA"/>
</dbReference>
<dbReference type="InterPro" id="IPR000792">
    <property type="entry name" value="Tscrpt_reg_LuxR_C"/>
</dbReference>
<gene>
    <name evidence="6" type="ORF">MNBD_BACTEROID01-831</name>
</gene>
<dbReference type="SUPFAM" id="SSF88659">
    <property type="entry name" value="Sigma3 and sigma4 domains of RNA polymerase sigma factors"/>
    <property type="match status" value="1"/>
</dbReference>
<keyword evidence="4" id="KW-0804">Transcription</keyword>
<name>A0A3B0U440_9ZZZZ</name>
<proteinExistence type="inferred from homology"/>
<dbReference type="GO" id="GO:0006352">
    <property type="term" value="P:DNA-templated transcription initiation"/>
    <property type="evidence" value="ECO:0007669"/>
    <property type="project" value="InterPro"/>
</dbReference>
<dbReference type="InterPro" id="IPR014284">
    <property type="entry name" value="RNA_pol_sigma-70_dom"/>
</dbReference>
<dbReference type="InterPro" id="IPR013249">
    <property type="entry name" value="RNA_pol_sigma70_r4_t2"/>
</dbReference>
<evidence type="ECO:0000256" key="1">
    <source>
        <dbReference type="ARBA" id="ARBA00010641"/>
    </source>
</evidence>
<dbReference type="CDD" id="cd06170">
    <property type="entry name" value="LuxR_C_like"/>
    <property type="match status" value="1"/>
</dbReference>
<dbReference type="SUPFAM" id="SSF88946">
    <property type="entry name" value="Sigma2 domain of RNA polymerase sigma factors"/>
    <property type="match status" value="1"/>
</dbReference>
<keyword evidence="2" id="KW-0805">Transcription regulation</keyword>
<dbReference type="NCBIfam" id="TIGR02937">
    <property type="entry name" value="sigma70-ECF"/>
    <property type="match status" value="1"/>
</dbReference>
<dbReference type="Gene3D" id="1.10.1740.10">
    <property type="match status" value="1"/>
</dbReference>
<keyword evidence="3" id="KW-0731">Sigma factor</keyword>
<accession>A0A3B0U440</accession>
<dbReference type="InterPro" id="IPR013325">
    <property type="entry name" value="RNA_pol_sigma_r2"/>
</dbReference>
<dbReference type="PANTHER" id="PTHR43133:SF46">
    <property type="entry name" value="RNA POLYMERASE SIGMA-70 FACTOR ECF SUBFAMILY"/>
    <property type="match status" value="1"/>
</dbReference>
<dbReference type="Pfam" id="PF04542">
    <property type="entry name" value="Sigma70_r2"/>
    <property type="match status" value="1"/>
</dbReference>
<dbReference type="SMART" id="SM00421">
    <property type="entry name" value="HTH_LUXR"/>
    <property type="match status" value="1"/>
</dbReference>
<evidence type="ECO:0000256" key="3">
    <source>
        <dbReference type="ARBA" id="ARBA00023082"/>
    </source>
</evidence>
<dbReference type="InterPro" id="IPR036388">
    <property type="entry name" value="WH-like_DNA-bd_sf"/>
</dbReference>
<dbReference type="GO" id="GO:0003677">
    <property type="term" value="F:DNA binding"/>
    <property type="evidence" value="ECO:0007669"/>
    <property type="project" value="InterPro"/>
</dbReference>
<organism evidence="6">
    <name type="scientific">hydrothermal vent metagenome</name>
    <dbReference type="NCBI Taxonomy" id="652676"/>
    <lineage>
        <taxon>unclassified sequences</taxon>
        <taxon>metagenomes</taxon>
        <taxon>ecological metagenomes</taxon>
    </lineage>
</organism>
<dbReference type="AlphaFoldDB" id="A0A3B0U440"/>
<feature type="domain" description="HTH luxR-type" evidence="5">
    <location>
        <begin position="134"/>
        <end position="191"/>
    </location>
</feature>
<dbReference type="Gene3D" id="1.10.10.10">
    <property type="entry name" value="Winged helix-like DNA-binding domain superfamily/Winged helix DNA-binding domain"/>
    <property type="match status" value="1"/>
</dbReference>
<protein>
    <recommendedName>
        <fullName evidence="5">HTH luxR-type domain-containing protein</fullName>
    </recommendedName>
</protein>
<reference evidence="6" key="1">
    <citation type="submission" date="2018-06" db="EMBL/GenBank/DDBJ databases">
        <authorList>
            <person name="Zhirakovskaya E."/>
        </authorList>
    </citation>
    <scope>NUCLEOTIDE SEQUENCE</scope>
</reference>
<evidence type="ECO:0000256" key="4">
    <source>
        <dbReference type="ARBA" id="ARBA00023163"/>
    </source>
</evidence>
<comment type="similarity">
    <text evidence="1">Belongs to the sigma-70 factor family. ECF subfamily.</text>
</comment>
<dbReference type="InterPro" id="IPR007627">
    <property type="entry name" value="RNA_pol_sigma70_r2"/>
</dbReference>
<evidence type="ECO:0000256" key="2">
    <source>
        <dbReference type="ARBA" id="ARBA00023015"/>
    </source>
</evidence>
<dbReference type="Pfam" id="PF08281">
    <property type="entry name" value="Sigma70_r4_2"/>
    <property type="match status" value="1"/>
</dbReference>
<evidence type="ECO:0000259" key="5">
    <source>
        <dbReference type="SMART" id="SM00421"/>
    </source>
</evidence>
<evidence type="ECO:0000313" key="6">
    <source>
        <dbReference type="EMBL" id="VAW25118.1"/>
    </source>
</evidence>